<gene>
    <name evidence="2" type="ORF">SAMN05216387_102329</name>
</gene>
<name>A0A1H7IZK4_9PROT</name>
<keyword evidence="1" id="KW-0472">Membrane</keyword>
<dbReference type="OrthoDB" id="8549575at2"/>
<evidence type="ECO:0008006" key="4">
    <source>
        <dbReference type="Google" id="ProtNLM"/>
    </source>
</evidence>
<accession>A0A1H7IZK4</accession>
<protein>
    <recommendedName>
        <fullName evidence="4">Inner membrane protein</fullName>
    </recommendedName>
</protein>
<dbReference type="Proteomes" id="UP000198620">
    <property type="component" value="Unassembled WGS sequence"/>
</dbReference>
<proteinExistence type="predicted"/>
<keyword evidence="1" id="KW-1133">Transmembrane helix</keyword>
<dbReference type="AlphaFoldDB" id="A0A1H7IZK4"/>
<keyword evidence="3" id="KW-1185">Reference proteome</keyword>
<sequence>MDYFSFLQWPAMVVTILSVWLLTFPSKPARHGGFFLSLIGNMLWIIWGWHAEAFGLLSLQFALAGLNVRGISKTE</sequence>
<evidence type="ECO:0000256" key="1">
    <source>
        <dbReference type="SAM" id="Phobius"/>
    </source>
</evidence>
<keyword evidence="1" id="KW-0812">Transmembrane</keyword>
<feature type="transmembrane region" description="Helical" evidence="1">
    <location>
        <begin position="6"/>
        <end position="24"/>
    </location>
</feature>
<organism evidence="2 3">
    <name type="scientific">Nitrosovibrio tenuis</name>
    <dbReference type="NCBI Taxonomy" id="1233"/>
    <lineage>
        <taxon>Bacteria</taxon>
        <taxon>Pseudomonadati</taxon>
        <taxon>Pseudomonadota</taxon>
        <taxon>Betaproteobacteria</taxon>
        <taxon>Nitrosomonadales</taxon>
        <taxon>Nitrosomonadaceae</taxon>
        <taxon>Nitrosovibrio</taxon>
    </lineage>
</organism>
<reference evidence="2 3" key="1">
    <citation type="submission" date="2016-10" db="EMBL/GenBank/DDBJ databases">
        <authorList>
            <person name="de Groot N.N."/>
        </authorList>
    </citation>
    <scope>NUCLEOTIDE SEQUENCE [LARGE SCALE GENOMIC DNA]</scope>
    <source>
        <strain evidence="2 3">Nv1</strain>
    </source>
</reference>
<evidence type="ECO:0000313" key="3">
    <source>
        <dbReference type="Proteomes" id="UP000198620"/>
    </source>
</evidence>
<feature type="transmembrane region" description="Helical" evidence="1">
    <location>
        <begin position="53"/>
        <end position="71"/>
    </location>
</feature>
<dbReference type="EMBL" id="FOBH01000002">
    <property type="protein sequence ID" value="SEK67130.1"/>
    <property type="molecule type" value="Genomic_DNA"/>
</dbReference>
<evidence type="ECO:0000313" key="2">
    <source>
        <dbReference type="EMBL" id="SEK67130.1"/>
    </source>
</evidence>